<organism evidence="1 2">
    <name type="scientific">Bradyrhizobium valentinum</name>
    <dbReference type="NCBI Taxonomy" id="1518501"/>
    <lineage>
        <taxon>Bacteria</taxon>
        <taxon>Pseudomonadati</taxon>
        <taxon>Pseudomonadota</taxon>
        <taxon>Alphaproteobacteria</taxon>
        <taxon>Hyphomicrobiales</taxon>
        <taxon>Nitrobacteraceae</taxon>
        <taxon>Bradyrhizobium</taxon>
    </lineage>
</organism>
<feature type="non-terminal residue" evidence="1">
    <location>
        <position position="68"/>
    </location>
</feature>
<proteinExistence type="predicted"/>
<dbReference type="AlphaFoldDB" id="A0A0R3LCQ8"/>
<dbReference type="EMBL" id="LLXX01000147">
    <property type="protein sequence ID" value="KRR02672.1"/>
    <property type="molecule type" value="Genomic_DNA"/>
</dbReference>
<comment type="caution">
    <text evidence="1">The sequence shown here is derived from an EMBL/GenBank/DDBJ whole genome shotgun (WGS) entry which is preliminary data.</text>
</comment>
<gene>
    <name evidence="1" type="ORF">CP49_40210</name>
</gene>
<keyword evidence="2" id="KW-1185">Reference proteome</keyword>
<dbReference type="Proteomes" id="UP000051913">
    <property type="component" value="Unassembled WGS sequence"/>
</dbReference>
<evidence type="ECO:0000313" key="2">
    <source>
        <dbReference type="Proteomes" id="UP000051913"/>
    </source>
</evidence>
<sequence length="68" mass="6918">MIKTSMNRLVVPLIGLVAATGIGTIVAMQYIGREPTADKAAGVAPKSVTDQRVKGPALASVQAEANAV</sequence>
<dbReference type="RefSeq" id="WP_210183107.1">
    <property type="nucleotide sequence ID" value="NZ_LLXX01000147.1"/>
</dbReference>
<name>A0A0R3LCQ8_9BRAD</name>
<accession>A0A0R3LCQ8</accession>
<evidence type="ECO:0000313" key="1">
    <source>
        <dbReference type="EMBL" id="KRR02672.1"/>
    </source>
</evidence>
<reference evidence="1 2" key="1">
    <citation type="submission" date="2014-03" db="EMBL/GenBank/DDBJ databases">
        <title>Bradyrhizobium valentinum sp. nov., isolated from effective nodules of Lupinus mariae-josephae, a lupine endemic of basic-lime soils in Eastern Spain.</title>
        <authorList>
            <person name="Duran D."/>
            <person name="Rey L."/>
            <person name="Navarro A."/>
            <person name="Busquets A."/>
            <person name="Imperial J."/>
            <person name="Ruiz-Argueso T."/>
        </authorList>
    </citation>
    <scope>NUCLEOTIDE SEQUENCE [LARGE SCALE GENOMIC DNA]</scope>
    <source>
        <strain evidence="1 2">LmjM3</strain>
    </source>
</reference>
<protein>
    <submittedName>
        <fullName evidence="1">Uncharacterized protein</fullName>
    </submittedName>
</protein>